<dbReference type="Proteomes" id="UP000178372">
    <property type="component" value="Unassembled WGS sequence"/>
</dbReference>
<evidence type="ECO:0000313" key="4">
    <source>
        <dbReference type="Proteomes" id="UP000178372"/>
    </source>
</evidence>
<feature type="transmembrane region" description="Helical" evidence="1">
    <location>
        <begin position="370"/>
        <end position="393"/>
    </location>
</feature>
<dbReference type="PANTHER" id="PTHR36851:SF1">
    <property type="entry name" value="GLYCO_TRANS_2-LIKE DOMAIN-CONTAINING PROTEIN"/>
    <property type="match status" value="1"/>
</dbReference>
<gene>
    <name evidence="3" type="ORF">A2690_04065</name>
</gene>
<feature type="transmembrane region" description="Helical" evidence="1">
    <location>
        <begin position="33"/>
        <end position="52"/>
    </location>
</feature>
<proteinExistence type="predicted"/>
<keyword evidence="1" id="KW-0472">Membrane</keyword>
<evidence type="ECO:0000313" key="3">
    <source>
        <dbReference type="EMBL" id="OGK16497.1"/>
    </source>
</evidence>
<feature type="transmembrane region" description="Helical" evidence="1">
    <location>
        <begin position="452"/>
        <end position="471"/>
    </location>
</feature>
<dbReference type="InterPro" id="IPR001173">
    <property type="entry name" value="Glyco_trans_2-like"/>
</dbReference>
<accession>A0A1F7GCB5</accession>
<keyword evidence="1" id="KW-0812">Transmembrane</keyword>
<dbReference type="AlphaFoldDB" id="A0A1F7GCB5"/>
<feature type="domain" description="Glycosyltransferase 2-like" evidence="2">
    <location>
        <begin position="196"/>
        <end position="429"/>
    </location>
</feature>
<keyword evidence="1" id="KW-1133">Transmembrane helix</keyword>
<reference evidence="3 4" key="1">
    <citation type="journal article" date="2016" name="Nat. Commun.">
        <title>Thousands of microbial genomes shed light on interconnected biogeochemical processes in an aquifer system.</title>
        <authorList>
            <person name="Anantharaman K."/>
            <person name="Brown C.T."/>
            <person name="Hug L.A."/>
            <person name="Sharon I."/>
            <person name="Castelle C.J."/>
            <person name="Probst A.J."/>
            <person name="Thomas B.C."/>
            <person name="Singh A."/>
            <person name="Wilkins M.J."/>
            <person name="Karaoz U."/>
            <person name="Brodie E.L."/>
            <person name="Williams K.H."/>
            <person name="Hubbard S.S."/>
            <person name="Banfield J.F."/>
        </authorList>
    </citation>
    <scope>NUCLEOTIDE SEQUENCE [LARGE SCALE GENOMIC DNA]</scope>
</reference>
<sequence length="491" mass="57643">MPFNRSVIFYRVAERIVPLMTFLMITMPVWLSFFHPAVAAYLIMAYLLYFIYKSIKTIYFAGVSFKIMQEAKQIDWHERMQQVGHSDNVYHVVMIVNCKESFEKVSKTLEKLVKQSFDPKEVIVVLAMEELEGEPAKTRAGQLICKYKTEFRDLFTTFHPLKPGEEIGKASNAAYAGKIIDKYFQDKKIDRKNILVTVCDADSQLPHHYLSYLTYEFLRDESRQYHFYWAPVLLYNHFWQLWLPVRIQMILSSVLRLSFLSMKDDLIQISTYSTSLWLLHSVGFWDVDIIPEDWHIQLQAFFAHGDKIRTIPIYLPIVRDGVRAEGFINTFKSRYAQERRWAWGITDIPYALVRAFETPQIPWIIKLKKIGFLIEIHLFWPTSFFLLTLSASIPSLVNPAFGRTVLGFLLPKFSSFILTISSLMLIAILYFDYHVRRQIKIKTDWKNIPLLIVQWYLLPVISFFLSSLPALDAHTRILLGKKIDYKPTKKI</sequence>
<dbReference type="EMBL" id="MFZF01000016">
    <property type="protein sequence ID" value="OGK16497.1"/>
    <property type="molecule type" value="Genomic_DNA"/>
</dbReference>
<dbReference type="Pfam" id="PF13632">
    <property type="entry name" value="Glyco_trans_2_3"/>
    <property type="match status" value="1"/>
</dbReference>
<evidence type="ECO:0000259" key="2">
    <source>
        <dbReference type="Pfam" id="PF13632"/>
    </source>
</evidence>
<dbReference type="PANTHER" id="PTHR36851">
    <property type="entry name" value="UNNAMED PRODUCT"/>
    <property type="match status" value="1"/>
</dbReference>
<feature type="transmembrane region" description="Helical" evidence="1">
    <location>
        <begin position="413"/>
        <end position="431"/>
    </location>
</feature>
<dbReference type="SUPFAM" id="SSF53448">
    <property type="entry name" value="Nucleotide-diphospho-sugar transferases"/>
    <property type="match status" value="1"/>
</dbReference>
<dbReference type="InterPro" id="IPR029044">
    <property type="entry name" value="Nucleotide-diphossugar_trans"/>
</dbReference>
<organism evidence="3 4">
    <name type="scientific">Candidatus Roizmanbacteria bacterium RIFCSPHIGHO2_01_FULL_39_12b</name>
    <dbReference type="NCBI Taxonomy" id="1802030"/>
    <lineage>
        <taxon>Bacteria</taxon>
        <taxon>Candidatus Roizmaniibacteriota</taxon>
    </lineage>
</organism>
<comment type="caution">
    <text evidence="3">The sequence shown here is derived from an EMBL/GenBank/DDBJ whole genome shotgun (WGS) entry which is preliminary data.</text>
</comment>
<protein>
    <recommendedName>
        <fullName evidence="2">Glycosyltransferase 2-like domain-containing protein</fullName>
    </recommendedName>
</protein>
<name>A0A1F7GCB5_9BACT</name>
<evidence type="ECO:0000256" key="1">
    <source>
        <dbReference type="SAM" id="Phobius"/>
    </source>
</evidence>